<evidence type="ECO:0000313" key="3">
    <source>
        <dbReference type="Proteomes" id="UP000579605"/>
    </source>
</evidence>
<dbReference type="SUPFAM" id="SSF47413">
    <property type="entry name" value="lambda repressor-like DNA-binding domains"/>
    <property type="match status" value="1"/>
</dbReference>
<sequence length="282" mass="31081">MVRPVEHWLTQPDGLAPRLRAARMQAGLQGKELAAVFGWQPSKVSRIENGKQMPSDDDIRGWLETTGAPAVEVSALLDLAATARAGRLDWRRRFRAGQAAVQANYNQIVADSRVVKHFETVYVPGLLQIADYAHVVIADAGRGVVDAPEDLTAAVATRMARQQHLYDPARQFEFLLAEPVLRWLVCPPSVMRAQLDRLHTVIGMPNVRFGILPLGTPLATIPQNSFQLFDDLAVIETFVGETTYESEPSSRLASALDSLWDDALEGERARDQLVRAVAALPD</sequence>
<protein>
    <submittedName>
        <fullName evidence="2">Transcriptional regulator with XRE-family HTH domain</fullName>
    </submittedName>
</protein>
<proteinExistence type="predicted"/>
<evidence type="ECO:0000313" key="2">
    <source>
        <dbReference type="EMBL" id="NYH92856.1"/>
    </source>
</evidence>
<dbReference type="Pfam" id="PF19054">
    <property type="entry name" value="DUF5753"/>
    <property type="match status" value="1"/>
</dbReference>
<organism evidence="2 3">
    <name type="scientific">Actinopolymorpha rutila</name>
    <dbReference type="NCBI Taxonomy" id="446787"/>
    <lineage>
        <taxon>Bacteria</taxon>
        <taxon>Bacillati</taxon>
        <taxon>Actinomycetota</taxon>
        <taxon>Actinomycetes</taxon>
        <taxon>Propionibacteriales</taxon>
        <taxon>Actinopolymorphaceae</taxon>
        <taxon>Actinopolymorpha</taxon>
    </lineage>
</organism>
<feature type="domain" description="HTH cro/C1-type" evidence="1">
    <location>
        <begin position="19"/>
        <end position="73"/>
    </location>
</feature>
<dbReference type="RefSeq" id="WP_179790258.1">
    <property type="nucleotide sequence ID" value="NZ_BAAARR010000041.1"/>
</dbReference>
<keyword evidence="3" id="KW-1185">Reference proteome</keyword>
<dbReference type="InterPro" id="IPR010982">
    <property type="entry name" value="Lambda_DNA-bd_dom_sf"/>
</dbReference>
<dbReference type="CDD" id="cd00093">
    <property type="entry name" value="HTH_XRE"/>
    <property type="match status" value="1"/>
</dbReference>
<dbReference type="SMART" id="SM00530">
    <property type="entry name" value="HTH_XRE"/>
    <property type="match status" value="1"/>
</dbReference>
<dbReference type="Gene3D" id="1.10.260.40">
    <property type="entry name" value="lambda repressor-like DNA-binding domains"/>
    <property type="match status" value="1"/>
</dbReference>
<dbReference type="InterPro" id="IPR043917">
    <property type="entry name" value="DUF5753"/>
</dbReference>
<dbReference type="Proteomes" id="UP000579605">
    <property type="component" value="Unassembled WGS sequence"/>
</dbReference>
<evidence type="ECO:0000259" key="1">
    <source>
        <dbReference type="PROSITE" id="PS50943"/>
    </source>
</evidence>
<dbReference type="Pfam" id="PF13560">
    <property type="entry name" value="HTH_31"/>
    <property type="match status" value="1"/>
</dbReference>
<dbReference type="EMBL" id="JACBZH010000001">
    <property type="protein sequence ID" value="NYH92856.1"/>
    <property type="molecule type" value="Genomic_DNA"/>
</dbReference>
<accession>A0A852ZVY7</accession>
<gene>
    <name evidence="2" type="ORF">F4554_005494</name>
</gene>
<name>A0A852ZVY7_9ACTN</name>
<dbReference type="AlphaFoldDB" id="A0A852ZVY7"/>
<reference evidence="2 3" key="1">
    <citation type="submission" date="2020-07" db="EMBL/GenBank/DDBJ databases">
        <title>Sequencing the genomes of 1000 actinobacteria strains.</title>
        <authorList>
            <person name="Klenk H.-P."/>
        </authorList>
    </citation>
    <scope>NUCLEOTIDE SEQUENCE [LARGE SCALE GENOMIC DNA]</scope>
    <source>
        <strain evidence="2 3">DSM 18448</strain>
    </source>
</reference>
<dbReference type="PROSITE" id="PS50943">
    <property type="entry name" value="HTH_CROC1"/>
    <property type="match status" value="1"/>
</dbReference>
<comment type="caution">
    <text evidence="2">The sequence shown here is derived from an EMBL/GenBank/DDBJ whole genome shotgun (WGS) entry which is preliminary data.</text>
</comment>
<dbReference type="InterPro" id="IPR001387">
    <property type="entry name" value="Cro/C1-type_HTH"/>
</dbReference>
<dbReference type="GO" id="GO:0003677">
    <property type="term" value="F:DNA binding"/>
    <property type="evidence" value="ECO:0007669"/>
    <property type="project" value="InterPro"/>
</dbReference>